<accession>A0AAV7RIF2</accession>
<feature type="compositionally biased region" description="Pro residues" evidence="1">
    <location>
        <begin position="89"/>
        <end position="102"/>
    </location>
</feature>
<dbReference type="EMBL" id="JANPWB010000009">
    <property type="protein sequence ID" value="KAJ1152631.1"/>
    <property type="molecule type" value="Genomic_DNA"/>
</dbReference>
<name>A0AAV7RIF2_PLEWA</name>
<evidence type="ECO:0000313" key="3">
    <source>
        <dbReference type="Proteomes" id="UP001066276"/>
    </source>
</evidence>
<proteinExistence type="predicted"/>
<sequence>MDSSGGPVGATVAGTPRPKPQCCRRPHQEGARGPHVSGTDARADPSRGKRPSGQPSARAPRGRARSAHCSLKGAAGTSEPVHPAKAPVRPAPTPAGPRARPPPPHKKSRIGRTPRASPPDRRPRPLTLRTSIQRQSSQGAAGGAAPAGPAPQGRLGSPPCGRSGVTAPASRERLGEVRWGHSSVALPLFLPLFLQPALPLCGTGRVSFCSPRRLNTESTHSAR</sequence>
<evidence type="ECO:0000313" key="2">
    <source>
        <dbReference type="EMBL" id="KAJ1152631.1"/>
    </source>
</evidence>
<organism evidence="2 3">
    <name type="scientific">Pleurodeles waltl</name>
    <name type="common">Iberian ribbed newt</name>
    <dbReference type="NCBI Taxonomy" id="8319"/>
    <lineage>
        <taxon>Eukaryota</taxon>
        <taxon>Metazoa</taxon>
        <taxon>Chordata</taxon>
        <taxon>Craniata</taxon>
        <taxon>Vertebrata</taxon>
        <taxon>Euteleostomi</taxon>
        <taxon>Amphibia</taxon>
        <taxon>Batrachia</taxon>
        <taxon>Caudata</taxon>
        <taxon>Salamandroidea</taxon>
        <taxon>Salamandridae</taxon>
        <taxon>Pleurodelinae</taxon>
        <taxon>Pleurodeles</taxon>
    </lineage>
</organism>
<gene>
    <name evidence="2" type="ORF">NDU88_005406</name>
</gene>
<keyword evidence="3" id="KW-1185">Reference proteome</keyword>
<dbReference type="AlphaFoldDB" id="A0AAV7RIF2"/>
<feature type="compositionally biased region" description="Basic residues" evidence="1">
    <location>
        <begin position="103"/>
        <end position="112"/>
    </location>
</feature>
<evidence type="ECO:0000256" key="1">
    <source>
        <dbReference type="SAM" id="MobiDB-lite"/>
    </source>
</evidence>
<reference evidence="2" key="1">
    <citation type="journal article" date="2022" name="bioRxiv">
        <title>Sequencing and chromosome-scale assembly of the giantPleurodeles waltlgenome.</title>
        <authorList>
            <person name="Brown T."/>
            <person name="Elewa A."/>
            <person name="Iarovenko S."/>
            <person name="Subramanian E."/>
            <person name="Araus A.J."/>
            <person name="Petzold A."/>
            <person name="Susuki M."/>
            <person name="Suzuki K.-i.T."/>
            <person name="Hayashi T."/>
            <person name="Toyoda A."/>
            <person name="Oliveira C."/>
            <person name="Osipova E."/>
            <person name="Leigh N.D."/>
            <person name="Simon A."/>
            <person name="Yun M.H."/>
        </authorList>
    </citation>
    <scope>NUCLEOTIDE SEQUENCE</scope>
    <source>
        <strain evidence="2">20211129_DDA</strain>
        <tissue evidence="2">Liver</tissue>
    </source>
</reference>
<comment type="caution">
    <text evidence="2">The sequence shown here is derived from an EMBL/GenBank/DDBJ whole genome shotgun (WGS) entry which is preliminary data.</text>
</comment>
<feature type="region of interest" description="Disordered" evidence="1">
    <location>
        <begin position="1"/>
        <end position="169"/>
    </location>
</feature>
<protein>
    <submittedName>
        <fullName evidence="2">Uncharacterized protein</fullName>
    </submittedName>
</protein>
<feature type="compositionally biased region" description="Low complexity" evidence="1">
    <location>
        <begin position="125"/>
        <end position="153"/>
    </location>
</feature>
<dbReference type="Proteomes" id="UP001066276">
    <property type="component" value="Chromosome 5"/>
</dbReference>